<reference evidence="5 9" key="3">
    <citation type="submission" date="2018-03" db="EMBL/GenBank/DDBJ databases">
        <title>Blue discolouration in mozzarella cheese caused by Pseudomonas fluorescens.</title>
        <authorList>
            <person name="Chiesa F."/>
            <person name="Dalmasso A."/>
            <person name="Lomonaco S."/>
        </authorList>
    </citation>
    <scope>NUCLEOTIDE SEQUENCE [LARGE SCALE GENOMIC DNA]</scope>
    <source>
        <strain evidence="5 9">11293</strain>
    </source>
</reference>
<sequence>MKRILILLLVVGIAGCAATTKTEVKRGKKGLHINCSGLSSSWDQCYTSAANSCGAKGYRVIAKSGDNSEEPGDYPFGLNPAGYTSRSMIVICK</sequence>
<evidence type="ECO:0000313" key="4">
    <source>
        <dbReference type="EMBL" id="KWV85998.1"/>
    </source>
</evidence>
<evidence type="ECO:0000313" key="7">
    <source>
        <dbReference type="Proteomes" id="UP000061348"/>
    </source>
</evidence>
<evidence type="ECO:0000313" key="3">
    <source>
        <dbReference type="EMBL" id="KWV73940.1"/>
    </source>
</evidence>
<evidence type="ECO:0000313" key="6">
    <source>
        <dbReference type="Proteomes" id="UP000032210"/>
    </source>
</evidence>
<dbReference type="Proteomes" id="UP000063434">
    <property type="component" value="Unassembled WGS sequence"/>
</dbReference>
<dbReference type="EMBL" id="JXCQ01000122">
    <property type="protein sequence ID" value="KIR14720.1"/>
    <property type="molecule type" value="Genomic_DNA"/>
</dbReference>
<dbReference type="PATRIC" id="fig|294.125.peg.5768"/>
<dbReference type="AlphaFoldDB" id="A0A0D0T0H0"/>
<protein>
    <recommendedName>
        <fullName evidence="10">Lipoprotein</fullName>
    </recommendedName>
</protein>
<feature type="signal peptide" evidence="1">
    <location>
        <begin position="1"/>
        <end position="17"/>
    </location>
</feature>
<comment type="caution">
    <text evidence="2">The sequence shown here is derived from an EMBL/GenBank/DDBJ whole genome shotgun (WGS) entry which is preliminary data.</text>
</comment>
<gene>
    <name evidence="5" type="ORF">C7A10_29895</name>
    <name evidence="3" type="ORF">PFL603g_02853</name>
    <name evidence="4" type="ORF">PFLmoz3_04349</name>
    <name evidence="2" type="ORF">PFLU3_56070</name>
</gene>
<evidence type="ECO:0008006" key="10">
    <source>
        <dbReference type="Google" id="ProtNLM"/>
    </source>
</evidence>
<dbReference type="PROSITE" id="PS51257">
    <property type="entry name" value="PROKAR_LIPOPROTEIN"/>
    <property type="match status" value="1"/>
</dbReference>
<evidence type="ECO:0000313" key="8">
    <source>
        <dbReference type="Proteomes" id="UP000063434"/>
    </source>
</evidence>
<proteinExistence type="predicted"/>
<feature type="chain" id="PRO_5014222717" description="Lipoprotein" evidence="1">
    <location>
        <begin position="18"/>
        <end position="93"/>
    </location>
</feature>
<organism evidence="2 6">
    <name type="scientific">Pseudomonas fluorescens</name>
    <dbReference type="NCBI Taxonomy" id="294"/>
    <lineage>
        <taxon>Bacteria</taxon>
        <taxon>Pseudomonadati</taxon>
        <taxon>Pseudomonadota</taxon>
        <taxon>Gammaproteobacteria</taxon>
        <taxon>Pseudomonadales</taxon>
        <taxon>Pseudomonadaceae</taxon>
        <taxon>Pseudomonas</taxon>
    </lineage>
</organism>
<dbReference type="RefSeq" id="WP_003190182.1">
    <property type="nucleotide sequence ID" value="NZ_JAEACS010000004.1"/>
</dbReference>
<keyword evidence="1" id="KW-0732">Signal</keyword>
<dbReference type="Proteomes" id="UP000061348">
    <property type="component" value="Unassembled WGS sequence"/>
</dbReference>
<dbReference type="EMBL" id="LCYC01000041">
    <property type="protein sequence ID" value="KWV73940.1"/>
    <property type="molecule type" value="Genomic_DNA"/>
</dbReference>
<dbReference type="Proteomes" id="UP000239731">
    <property type="component" value="Unassembled WGS sequence"/>
</dbReference>
<accession>A0A0D0T0H0</accession>
<name>A0A0D0T0H0_PSEFL</name>
<dbReference type="EMBL" id="LCYA01000109">
    <property type="protein sequence ID" value="KWV85998.1"/>
    <property type="molecule type" value="Genomic_DNA"/>
</dbReference>
<reference evidence="2 6" key="1">
    <citation type="submission" date="2015-01" db="EMBL/GenBank/DDBJ databases">
        <title>Genome sequence of the beneficial rhizobacterium Pseudomonas fluorescens 2-79.</title>
        <authorList>
            <person name="Thuermer A."/>
            <person name="Daniel R."/>
        </authorList>
    </citation>
    <scope>NUCLEOTIDE SEQUENCE [LARGE SCALE GENOMIC DNA]</scope>
    <source>
        <strain evidence="2 6">2-79</strain>
    </source>
</reference>
<evidence type="ECO:0000313" key="5">
    <source>
        <dbReference type="EMBL" id="PRW83926.1"/>
    </source>
</evidence>
<reference evidence="7 8" key="2">
    <citation type="submission" date="2015-05" db="EMBL/GenBank/DDBJ databases">
        <title>A genomic and transcriptomic approach to investigate the blue pigment phenotype in Pseudomonas fluorescens.</title>
        <authorList>
            <person name="Andreani N.A."/>
            <person name="Cardazzo B."/>
        </authorList>
    </citation>
    <scope>NUCLEOTIDE SEQUENCE [LARGE SCALE GENOMIC DNA]</scope>
    <source>
        <strain evidence="4 7">Ps_22</strain>
        <strain evidence="3 8">Ps_40</strain>
    </source>
</reference>
<evidence type="ECO:0000256" key="1">
    <source>
        <dbReference type="SAM" id="SignalP"/>
    </source>
</evidence>
<evidence type="ECO:0000313" key="9">
    <source>
        <dbReference type="Proteomes" id="UP000239731"/>
    </source>
</evidence>
<dbReference type="Proteomes" id="UP000032210">
    <property type="component" value="Unassembled WGS sequence"/>
</dbReference>
<evidence type="ECO:0000313" key="2">
    <source>
        <dbReference type="EMBL" id="KIR14720.1"/>
    </source>
</evidence>
<dbReference type="EMBL" id="PVUH01000034">
    <property type="protein sequence ID" value="PRW83926.1"/>
    <property type="molecule type" value="Genomic_DNA"/>
</dbReference>
<dbReference type="GeneID" id="99641355"/>